<evidence type="ECO:0000313" key="3">
    <source>
        <dbReference type="Proteomes" id="UP000030748"/>
    </source>
</evidence>
<feature type="non-terminal residue" evidence="2">
    <location>
        <position position="358"/>
    </location>
</feature>
<dbReference type="AlphaFoldDB" id="A0A022Q713"/>
<sequence length="358" mass="41209">MDPNGMKPLPLPSQTRDASFATLGGDNMMHNKHTTHRNDCQLLLLNSVQSSFDRTTVENQTNIPQHNQRGPRRKQPALPPSKLSPMAARAHMNILKKIGKQPLVEKQAEGSVFVPEISNVPSDYKPGKGAERLMQYMLRQRNRPEDNNIQFWRNLVAEFFAPGATKRWCISLYKNVEQIDTIFKVEWQCNMCNQKPCYGFEMSEELLPRLHKRKYDTGLVDEHLQIDTPNEYKGACGQIFLHYPKAAEESQYEQTRTVRNGQLRIVFSPDLKIRSWEFCAEDHDEYVHRNFIVPQVSQLGAAMENYRLSTQESSSATPEERQKHTDLLISSANQMVEALGVPFISQIGVDKRYFRSLQ</sequence>
<organism evidence="2 3">
    <name type="scientific">Erythranthe guttata</name>
    <name type="common">Yellow monkey flower</name>
    <name type="synonym">Mimulus guttatus</name>
    <dbReference type="NCBI Taxonomy" id="4155"/>
    <lineage>
        <taxon>Eukaryota</taxon>
        <taxon>Viridiplantae</taxon>
        <taxon>Streptophyta</taxon>
        <taxon>Embryophyta</taxon>
        <taxon>Tracheophyta</taxon>
        <taxon>Spermatophyta</taxon>
        <taxon>Magnoliopsida</taxon>
        <taxon>eudicotyledons</taxon>
        <taxon>Gunneridae</taxon>
        <taxon>Pentapetalae</taxon>
        <taxon>asterids</taxon>
        <taxon>lamiids</taxon>
        <taxon>Lamiales</taxon>
        <taxon>Phrymaceae</taxon>
        <taxon>Erythranthe</taxon>
    </lineage>
</organism>
<dbReference type="Proteomes" id="UP000030748">
    <property type="component" value="Unassembled WGS sequence"/>
</dbReference>
<feature type="compositionally biased region" description="Polar residues" evidence="1">
    <location>
        <begin position="59"/>
        <end position="68"/>
    </location>
</feature>
<dbReference type="eggNOG" id="ENOG502QTWZ">
    <property type="taxonomic scope" value="Eukaryota"/>
</dbReference>
<feature type="region of interest" description="Disordered" evidence="1">
    <location>
        <begin position="59"/>
        <end position="83"/>
    </location>
</feature>
<dbReference type="InterPro" id="IPR029005">
    <property type="entry name" value="LIM-bd/SEUSS"/>
</dbReference>
<evidence type="ECO:0000313" key="2">
    <source>
        <dbReference type="EMBL" id="EYU23771.1"/>
    </source>
</evidence>
<feature type="region of interest" description="Disordered" evidence="1">
    <location>
        <begin position="1"/>
        <end position="32"/>
    </location>
</feature>
<dbReference type="PANTHER" id="PTHR10378">
    <property type="entry name" value="LIM DOMAIN-BINDING PROTEIN"/>
    <property type="match status" value="1"/>
</dbReference>
<gene>
    <name evidence="2" type="ORF">MIMGU_mgv11b023692mg</name>
</gene>
<keyword evidence="3" id="KW-1185">Reference proteome</keyword>
<name>A0A022Q713_ERYGU</name>
<dbReference type="Pfam" id="PF01803">
    <property type="entry name" value="LIM_bind"/>
    <property type="match status" value="1"/>
</dbReference>
<dbReference type="EMBL" id="KI632154">
    <property type="protein sequence ID" value="EYU23771.1"/>
    <property type="molecule type" value="Genomic_DNA"/>
</dbReference>
<accession>A0A022Q713</accession>
<reference evidence="2 3" key="1">
    <citation type="journal article" date="2013" name="Proc. Natl. Acad. Sci. U.S.A.">
        <title>Fine-scale variation in meiotic recombination in Mimulus inferred from population shotgun sequencing.</title>
        <authorList>
            <person name="Hellsten U."/>
            <person name="Wright K.M."/>
            <person name="Jenkins J."/>
            <person name="Shu S."/>
            <person name="Yuan Y."/>
            <person name="Wessler S.R."/>
            <person name="Schmutz J."/>
            <person name="Willis J.H."/>
            <person name="Rokhsar D.S."/>
        </authorList>
    </citation>
    <scope>NUCLEOTIDE SEQUENCE [LARGE SCALE GENOMIC DNA]</scope>
    <source>
        <strain evidence="3">cv. DUN x IM62</strain>
    </source>
</reference>
<proteinExistence type="predicted"/>
<dbReference type="STRING" id="4155.A0A022Q713"/>
<evidence type="ECO:0000256" key="1">
    <source>
        <dbReference type="SAM" id="MobiDB-lite"/>
    </source>
</evidence>
<protein>
    <submittedName>
        <fullName evidence="2">Uncharacterized protein</fullName>
    </submittedName>
</protein>